<gene>
    <name evidence="1" type="ORF">BCAM1994</name>
</gene>
<dbReference type="AlphaFoldDB" id="B4EN38"/>
<evidence type="ECO:0000313" key="1">
    <source>
        <dbReference type="EMBL" id="CAR55853.1"/>
    </source>
</evidence>
<dbReference type="Proteomes" id="UP000001035">
    <property type="component" value="Chromosome 2"/>
</dbReference>
<accession>B4EN38</accession>
<dbReference type="KEGG" id="bcj:BCAM1994"/>
<evidence type="ECO:0000313" key="2">
    <source>
        <dbReference type="Proteomes" id="UP000001035"/>
    </source>
</evidence>
<sequence>MRLALRLPRLPFGQLDAIARERFVVQVEDARRAAAVAAVFQFGLDRRGRTGIVDGWISGNLVRHVVVR</sequence>
<protein>
    <submittedName>
        <fullName evidence="1">Uncharacterized protein</fullName>
    </submittedName>
</protein>
<organism evidence="1 2">
    <name type="scientific">Burkholderia cenocepacia (strain ATCC BAA-245 / DSM 16553 / LMG 16656 / NCTC 13227 / J2315 / CF5610)</name>
    <name type="common">Burkholderia cepacia (strain J2315)</name>
    <dbReference type="NCBI Taxonomy" id="216591"/>
    <lineage>
        <taxon>Bacteria</taxon>
        <taxon>Pseudomonadati</taxon>
        <taxon>Pseudomonadota</taxon>
        <taxon>Betaproteobacteria</taxon>
        <taxon>Burkholderiales</taxon>
        <taxon>Burkholderiaceae</taxon>
        <taxon>Burkholderia</taxon>
        <taxon>Burkholderia cepacia complex</taxon>
    </lineage>
</organism>
<reference evidence="1 2" key="1">
    <citation type="journal article" date="2009" name="J. Bacteriol.">
        <title>The genome of Burkholderia cenocepacia J2315, an epidemic pathogen of cystic fibrosis patients.</title>
        <authorList>
            <person name="Holden M.T."/>
            <person name="Seth-Smith H.M."/>
            <person name="Crossman L.C."/>
            <person name="Sebaihia M."/>
            <person name="Bentley S.D."/>
            <person name="Cerdeno-Tarraga A.M."/>
            <person name="Thomson N.R."/>
            <person name="Bason N."/>
            <person name="Quail M.A."/>
            <person name="Sharp S."/>
            <person name="Cherevach I."/>
            <person name="Churcher C."/>
            <person name="Goodhead I."/>
            <person name="Hauser H."/>
            <person name="Holroyd N."/>
            <person name="Mungall K."/>
            <person name="Scott P."/>
            <person name="Walker D."/>
            <person name="White B."/>
            <person name="Rose H."/>
            <person name="Iversen P."/>
            <person name="Mil-Homens D."/>
            <person name="Rocha E.P."/>
            <person name="Fialho A.M."/>
            <person name="Baldwin A."/>
            <person name="Dowson C."/>
            <person name="Barrell B.G."/>
            <person name="Govan J.R."/>
            <person name="Vandamme P."/>
            <person name="Hart C.A."/>
            <person name="Mahenthiralingam E."/>
            <person name="Parkhill J."/>
        </authorList>
    </citation>
    <scope>NUCLEOTIDE SEQUENCE [LARGE SCALE GENOMIC DNA]</scope>
    <source>
        <strain evidence="2">ATCC BAA-245 / DSM 16553 / LMG 16656 / NCTC 13227 / J2315 / CF5610</strain>
    </source>
</reference>
<dbReference type="EMBL" id="AM747721">
    <property type="protein sequence ID" value="CAR55853.1"/>
    <property type="molecule type" value="Genomic_DNA"/>
</dbReference>
<proteinExistence type="predicted"/>
<dbReference type="HOGENOM" id="CLU_2785819_0_0_4"/>
<name>B4EN38_BURCJ</name>
<keyword evidence="2" id="KW-1185">Reference proteome</keyword>